<protein>
    <recommendedName>
        <fullName evidence="3">Aminoglycoside phosphotransferase</fullName>
    </recommendedName>
</protein>
<evidence type="ECO:0000313" key="1">
    <source>
        <dbReference type="EMBL" id="GAA2015317.1"/>
    </source>
</evidence>
<proteinExistence type="predicted"/>
<evidence type="ECO:0000313" key="2">
    <source>
        <dbReference type="Proteomes" id="UP001500751"/>
    </source>
</evidence>
<dbReference type="InterPro" id="IPR011009">
    <property type="entry name" value="Kinase-like_dom_sf"/>
</dbReference>
<reference evidence="2" key="1">
    <citation type="journal article" date="2019" name="Int. J. Syst. Evol. Microbiol.">
        <title>The Global Catalogue of Microorganisms (GCM) 10K type strain sequencing project: providing services to taxonomists for standard genome sequencing and annotation.</title>
        <authorList>
            <consortium name="The Broad Institute Genomics Platform"/>
            <consortium name="The Broad Institute Genome Sequencing Center for Infectious Disease"/>
            <person name="Wu L."/>
            <person name="Ma J."/>
        </authorList>
    </citation>
    <scope>NUCLEOTIDE SEQUENCE [LARGE SCALE GENOMIC DNA]</scope>
    <source>
        <strain evidence="2">JCM 16014</strain>
    </source>
</reference>
<organism evidence="1 2">
    <name type="scientific">Catenulispora yoronensis</name>
    <dbReference type="NCBI Taxonomy" id="450799"/>
    <lineage>
        <taxon>Bacteria</taxon>
        <taxon>Bacillati</taxon>
        <taxon>Actinomycetota</taxon>
        <taxon>Actinomycetes</taxon>
        <taxon>Catenulisporales</taxon>
        <taxon>Catenulisporaceae</taxon>
        <taxon>Catenulispora</taxon>
    </lineage>
</organism>
<accession>A0ABP5F2V2</accession>
<name>A0ABP5F2V2_9ACTN</name>
<dbReference type="SUPFAM" id="SSF56112">
    <property type="entry name" value="Protein kinase-like (PK-like)"/>
    <property type="match status" value="1"/>
</dbReference>
<keyword evidence="2" id="KW-1185">Reference proteome</keyword>
<evidence type="ECO:0008006" key="3">
    <source>
        <dbReference type="Google" id="ProtNLM"/>
    </source>
</evidence>
<gene>
    <name evidence="1" type="ORF">GCM10009839_08190</name>
</gene>
<dbReference type="Proteomes" id="UP001500751">
    <property type="component" value="Unassembled WGS sequence"/>
</dbReference>
<dbReference type="Gene3D" id="3.90.1200.10">
    <property type="match status" value="1"/>
</dbReference>
<sequence>MVKTDPGPEFWELVRVHTGEVYGVRHTEHGSRADVTALVRGESESVFVKAVRTARGQGHVDSIEREAAINAYVPAPKLLWVLREGGWIVLGFEAVDGRESSFDPDSTDLPAIVSVIDRVASAEVPTLAQEWAETRWDRFCDGTDHTLLRGTALVHGDINPNNFLMAADGTATLVDWAWPTVGAAFLTSAGLVSQLIASGHSAEGAEAWAAGCSSWTGADPKAIDVYATATVRMWRSLANNNPDAGWIRAMVTASEAWTTHRGVYA</sequence>
<dbReference type="EMBL" id="BAAAQN010000003">
    <property type="protein sequence ID" value="GAA2015317.1"/>
    <property type="molecule type" value="Genomic_DNA"/>
</dbReference>
<comment type="caution">
    <text evidence="1">The sequence shown here is derived from an EMBL/GenBank/DDBJ whole genome shotgun (WGS) entry which is preliminary data.</text>
</comment>
<dbReference type="RefSeq" id="WP_344664114.1">
    <property type="nucleotide sequence ID" value="NZ_BAAAQN010000003.1"/>
</dbReference>